<sequence>MGYGMDDEVWDYADEIAEEERQERWEDTERTRNKMKVRYNRAKTAETGATIACPFCGKLIVKRTYHKIFCSNAKTHGKVNCKDRFWNFADENRCFRAQLMGK</sequence>
<dbReference type="EMBL" id="MH426725">
    <property type="protein sequence ID" value="AXN57409.1"/>
    <property type="molecule type" value="Genomic_DNA"/>
</dbReference>
<evidence type="ECO:0000313" key="2">
    <source>
        <dbReference type="Proteomes" id="UP000257815"/>
    </source>
</evidence>
<evidence type="ECO:0000313" key="1">
    <source>
        <dbReference type="EMBL" id="AXN57409.1"/>
    </source>
</evidence>
<proteinExistence type="predicted"/>
<gene>
    <name evidence="1" type="ORF">SUNLIREN_109</name>
</gene>
<reference evidence="2" key="1">
    <citation type="submission" date="2018-06" db="EMBL/GenBank/DDBJ databases">
        <authorList>
            <person name="Sharma R."/>
            <person name="Ke K."/>
            <person name="Breakwell D.P."/>
            <person name="Hope S."/>
            <person name="Grose J.H."/>
        </authorList>
    </citation>
    <scope>NUCLEOTIDE SEQUENCE [LARGE SCALE GENOMIC DNA]</scope>
</reference>
<name>A0A346FHX9_9CAUD</name>
<protein>
    <submittedName>
        <fullName evidence="1">Uncharacterized protein</fullName>
    </submittedName>
</protein>
<organism evidence="1 2">
    <name type="scientific">Erwinia phage SunLIRen</name>
    <dbReference type="NCBI Taxonomy" id="2267654"/>
    <lineage>
        <taxon>Viruses</taxon>
        <taxon>Duplodnaviria</taxon>
        <taxon>Heunggongvirae</taxon>
        <taxon>Uroviricota</taxon>
        <taxon>Caudoviricetes</taxon>
        <taxon>Andersonviridae</taxon>
        <taxon>Ounavirinae</taxon>
        <taxon>Kolesnikvirus</taxon>
        <taxon>Kolesnikvirus Ea214</taxon>
    </lineage>
</organism>
<accession>A0A346FHX9</accession>
<dbReference type="Proteomes" id="UP000257815">
    <property type="component" value="Segment"/>
</dbReference>